<dbReference type="EMBL" id="UZAN01042044">
    <property type="protein sequence ID" value="VDP74804.1"/>
    <property type="molecule type" value="Genomic_DNA"/>
</dbReference>
<keyword evidence="4" id="KW-1133">Transmembrane helix</keyword>
<organism evidence="6 7">
    <name type="scientific">Echinostoma caproni</name>
    <dbReference type="NCBI Taxonomy" id="27848"/>
    <lineage>
        <taxon>Eukaryota</taxon>
        <taxon>Metazoa</taxon>
        <taxon>Spiralia</taxon>
        <taxon>Lophotrochozoa</taxon>
        <taxon>Platyhelminthes</taxon>
        <taxon>Trematoda</taxon>
        <taxon>Digenea</taxon>
        <taxon>Plagiorchiida</taxon>
        <taxon>Echinostomata</taxon>
        <taxon>Echinostomatoidea</taxon>
        <taxon>Echinostomatidae</taxon>
        <taxon>Echinostoma</taxon>
    </lineage>
</organism>
<accession>A0A3P8GWW6</accession>
<dbReference type="Gene3D" id="2.60.40.150">
    <property type="entry name" value="C2 domain"/>
    <property type="match status" value="2"/>
</dbReference>
<dbReference type="AlphaFoldDB" id="A0A3P8GWW6"/>
<evidence type="ECO:0000256" key="1">
    <source>
        <dbReference type="ARBA" id="ARBA00022723"/>
    </source>
</evidence>
<dbReference type="PROSITE" id="PS50004">
    <property type="entry name" value="C2"/>
    <property type="match status" value="1"/>
</dbReference>
<dbReference type="GO" id="GO:0005509">
    <property type="term" value="F:calcium ion binding"/>
    <property type="evidence" value="ECO:0007669"/>
    <property type="project" value="TreeGrafter"/>
</dbReference>
<keyword evidence="4" id="KW-0472">Membrane</keyword>
<evidence type="ECO:0000259" key="5">
    <source>
        <dbReference type="PROSITE" id="PS50004"/>
    </source>
</evidence>
<feature type="domain" description="C2" evidence="5">
    <location>
        <begin position="392"/>
        <end position="509"/>
    </location>
</feature>
<dbReference type="Proteomes" id="UP000272942">
    <property type="component" value="Unassembled WGS sequence"/>
</dbReference>
<evidence type="ECO:0000313" key="6">
    <source>
        <dbReference type="EMBL" id="VDP74804.1"/>
    </source>
</evidence>
<name>A0A3P8GWW6_9TREM</name>
<dbReference type="InterPro" id="IPR035892">
    <property type="entry name" value="C2_domain_sf"/>
</dbReference>
<protein>
    <recommendedName>
        <fullName evidence="5">C2 domain-containing protein</fullName>
    </recommendedName>
</protein>
<dbReference type="SMART" id="SM00239">
    <property type="entry name" value="C2"/>
    <property type="match status" value="2"/>
</dbReference>
<evidence type="ECO:0000313" key="7">
    <source>
        <dbReference type="Proteomes" id="UP000272942"/>
    </source>
</evidence>
<dbReference type="OrthoDB" id="5973539at2759"/>
<reference evidence="6 7" key="1">
    <citation type="submission" date="2018-11" db="EMBL/GenBank/DDBJ databases">
        <authorList>
            <consortium name="Pathogen Informatics"/>
        </authorList>
    </citation>
    <scope>NUCLEOTIDE SEQUENCE [LARGE SCALE GENOMIC DNA]</scope>
    <source>
        <strain evidence="6 7">Egypt</strain>
    </source>
</reference>
<dbReference type="PANTHER" id="PTHR45911">
    <property type="entry name" value="C2 DOMAIN-CONTAINING PROTEIN"/>
    <property type="match status" value="1"/>
</dbReference>
<feature type="transmembrane region" description="Helical" evidence="4">
    <location>
        <begin position="592"/>
        <end position="623"/>
    </location>
</feature>
<proteinExistence type="predicted"/>
<dbReference type="InterPro" id="IPR000008">
    <property type="entry name" value="C2_dom"/>
</dbReference>
<dbReference type="GO" id="GO:0046928">
    <property type="term" value="P:regulation of neurotransmitter secretion"/>
    <property type="evidence" value="ECO:0007669"/>
    <property type="project" value="TreeGrafter"/>
</dbReference>
<dbReference type="PANTHER" id="PTHR45911:SF4">
    <property type="entry name" value="MULTIPLE C2 AND TRANSMEMBRANE DOMAIN-CONTAINING PROTEIN"/>
    <property type="match status" value="1"/>
</dbReference>
<gene>
    <name evidence="6" type="ORF">ECPE_LOCUS5195</name>
</gene>
<dbReference type="GO" id="GO:0030672">
    <property type="term" value="C:synaptic vesicle membrane"/>
    <property type="evidence" value="ECO:0007669"/>
    <property type="project" value="TreeGrafter"/>
</dbReference>
<evidence type="ECO:0000256" key="3">
    <source>
        <dbReference type="SAM" id="MobiDB-lite"/>
    </source>
</evidence>
<feature type="region of interest" description="Disordered" evidence="3">
    <location>
        <begin position="189"/>
        <end position="214"/>
    </location>
</feature>
<sequence>MSDDSRHCSPGYLGELNFIMTLGEIPELRVHIDRRGALIKQIKRDRLNGVVMTPHLVHSPSEISLVSAHHMRRQQSLDAYNTLSHDFSRKHSKDLNMASVEEYEPGVDEWLLPNAAAFHQPKWPLTFYDGTNIEFYTSAVSDKTRYVNVSQLAASRTMRHEFRLENLYSRARLLVNLIRAEELGCPIHPGKNNNSPTDPHHRGSKGKATTSRGMERAVAGRPIHRSDGVTPAYQATLSIGKYSHKSRSAHCGTTPCWHEHFEFRIRLGEKTVLNLEIIDHSVAIPVLLFRGYLDFGRQPPDWTGCFTLKNDLDNYRGHVVLLVTLTGLTSTASPTTSPYVTSQDYDDFEEPVPTPPALKPKLKLPSKELLEMVKMHYCCSCHRQSFFWHLKLLPGPQLLSSPFALNVNIVGRKFAVRGARDLVVPTRGGKCNAYCMVRLVNRCVHTSTVYKTLNPLWNHVFVFPISDIYDLLEIVVLDEDKHGADILGQLRFPIVQLPNHRCKWYALKDKKYRIRERGAILLESYIEYNSVRAALRVVYPMETPWVWQAERIHLRDLQRKIDRIAPYGVYLAQGQKTFIKLYNWENRLQSCLFMIGMSLAILFVQPYMIMGGMVLLLAGCWFFTTYWFKNHAAHQQTTKTNDDSDSELWDDDGDSEEEMEEEDGDDHEKKHKYGRKKPFKVKLAKAREVLGSLQSVMEYVASILEKID</sequence>
<dbReference type="Pfam" id="PF00168">
    <property type="entry name" value="C2"/>
    <property type="match status" value="2"/>
</dbReference>
<feature type="compositionally biased region" description="Acidic residues" evidence="3">
    <location>
        <begin position="643"/>
        <end position="665"/>
    </location>
</feature>
<feature type="region of interest" description="Disordered" evidence="3">
    <location>
        <begin position="638"/>
        <end position="674"/>
    </location>
</feature>
<keyword evidence="4" id="KW-0812">Transmembrane</keyword>
<dbReference type="SUPFAM" id="SSF49562">
    <property type="entry name" value="C2 domain (Calcium/lipid-binding domain, CaLB)"/>
    <property type="match status" value="2"/>
</dbReference>
<keyword evidence="2" id="KW-0106">Calcium</keyword>
<evidence type="ECO:0000256" key="2">
    <source>
        <dbReference type="ARBA" id="ARBA00022837"/>
    </source>
</evidence>
<evidence type="ECO:0000256" key="4">
    <source>
        <dbReference type="SAM" id="Phobius"/>
    </source>
</evidence>
<keyword evidence="7" id="KW-1185">Reference proteome</keyword>
<keyword evidence="1" id="KW-0479">Metal-binding</keyword>